<gene>
    <name evidence="1" type="ORF">DWV06_16725</name>
</gene>
<sequence length="104" mass="12084">MKIDGNELCKKDLELGKEGKPEEGLKYKLKFLKQVEESGVDHCNCPQACRHHGNCYECVLIHRGHRDHLPYCMWDMVNEKIQSLSLMTEDSYKKECHNCKESGN</sequence>
<accession>A0A371ARK6</accession>
<protein>
    <submittedName>
        <fullName evidence="1">LPS biosynthesis protein</fullName>
    </submittedName>
</protein>
<dbReference type="RefSeq" id="WP_115483355.1">
    <property type="nucleotide sequence ID" value="NZ_QRCT01000050.1"/>
</dbReference>
<dbReference type="AlphaFoldDB" id="A0A371ARK6"/>
<evidence type="ECO:0000313" key="2">
    <source>
        <dbReference type="Proteomes" id="UP000255036"/>
    </source>
</evidence>
<dbReference type="EMBL" id="QRCT01000050">
    <property type="protein sequence ID" value="RDU22174.1"/>
    <property type="molecule type" value="Genomic_DNA"/>
</dbReference>
<proteinExistence type="predicted"/>
<dbReference type="Proteomes" id="UP000255036">
    <property type="component" value="Unassembled WGS sequence"/>
</dbReference>
<organism evidence="1 2">
    <name type="scientific">Anaerosacchariphilus polymeriproducens</name>
    <dbReference type="NCBI Taxonomy" id="1812858"/>
    <lineage>
        <taxon>Bacteria</taxon>
        <taxon>Bacillati</taxon>
        <taxon>Bacillota</taxon>
        <taxon>Clostridia</taxon>
        <taxon>Lachnospirales</taxon>
        <taxon>Lachnospiraceae</taxon>
        <taxon>Anaerosacchariphilus</taxon>
    </lineage>
</organism>
<dbReference type="OrthoDB" id="9800443at2"/>
<evidence type="ECO:0000313" key="1">
    <source>
        <dbReference type="EMBL" id="RDU22174.1"/>
    </source>
</evidence>
<comment type="caution">
    <text evidence="1">The sequence shown here is derived from an EMBL/GenBank/DDBJ whole genome shotgun (WGS) entry which is preliminary data.</text>
</comment>
<reference evidence="1 2" key="1">
    <citation type="submission" date="2018-07" db="EMBL/GenBank/DDBJ databases">
        <title>Anaerosacharophilus polymeroproducens gen. nov. sp. nov., an anaerobic bacterium isolated from salt field.</title>
        <authorList>
            <person name="Kim W."/>
            <person name="Yang S.-H."/>
            <person name="Oh J."/>
            <person name="Lee J.-H."/>
            <person name="Kwon K.K."/>
        </authorList>
    </citation>
    <scope>NUCLEOTIDE SEQUENCE [LARGE SCALE GENOMIC DNA]</scope>
    <source>
        <strain evidence="1 2">MCWD5</strain>
    </source>
</reference>
<name>A0A371ARK6_9FIRM</name>
<keyword evidence="2" id="KW-1185">Reference proteome</keyword>